<proteinExistence type="predicted"/>
<dbReference type="AlphaFoldDB" id="A0AAV0VW22"/>
<gene>
    <name evidence="1" type="ORF">MEUPH1_LOCUS4584</name>
</gene>
<reference evidence="1 2" key="1">
    <citation type="submission" date="2023-01" db="EMBL/GenBank/DDBJ databases">
        <authorList>
            <person name="Whitehead M."/>
        </authorList>
    </citation>
    <scope>NUCLEOTIDE SEQUENCE [LARGE SCALE GENOMIC DNA]</scope>
</reference>
<organism evidence="1 2">
    <name type="scientific">Macrosiphum euphorbiae</name>
    <name type="common">potato aphid</name>
    <dbReference type="NCBI Taxonomy" id="13131"/>
    <lineage>
        <taxon>Eukaryota</taxon>
        <taxon>Metazoa</taxon>
        <taxon>Ecdysozoa</taxon>
        <taxon>Arthropoda</taxon>
        <taxon>Hexapoda</taxon>
        <taxon>Insecta</taxon>
        <taxon>Pterygota</taxon>
        <taxon>Neoptera</taxon>
        <taxon>Paraneoptera</taxon>
        <taxon>Hemiptera</taxon>
        <taxon>Sternorrhyncha</taxon>
        <taxon>Aphidomorpha</taxon>
        <taxon>Aphidoidea</taxon>
        <taxon>Aphididae</taxon>
        <taxon>Macrosiphini</taxon>
        <taxon>Macrosiphum</taxon>
    </lineage>
</organism>
<evidence type="ECO:0000313" key="2">
    <source>
        <dbReference type="Proteomes" id="UP001160148"/>
    </source>
</evidence>
<comment type="caution">
    <text evidence="1">The sequence shown here is derived from an EMBL/GenBank/DDBJ whole genome shotgun (WGS) entry which is preliminary data.</text>
</comment>
<protein>
    <submittedName>
        <fullName evidence="1">Uncharacterized protein</fullName>
    </submittedName>
</protein>
<sequence>MKTADADPYEFFRWKSSCGRLVVRTTWVSGVRHVLLSDDDKSPEKEKRLQLRRTHVDRGTQSSRIVDDHDDEDCSEYNCNDDENYVERVLQWLQKPSVELDARRKPMSAPGIDTRGCRRPALVKTCSIPERNSPRSEHRQAIVIHNERPTTTTRTCVKSRHKTELHVHMPSVMQGGGPATTADNGKITHDYECY</sequence>
<dbReference type="EMBL" id="CARXXK010000001">
    <property type="protein sequence ID" value="CAI6347845.1"/>
    <property type="molecule type" value="Genomic_DNA"/>
</dbReference>
<name>A0AAV0VW22_9HEMI</name>
<keyword evidence="2" id="KW-1185">Reference proteome</keyword>
<evidence type="ECO:0000313" key="1">
    <source>
        <dbReference type="EMBL" id="CAI6347845.1"/>
    </source>
</evidence>
<dbReference type="Proteomes" id="UP001160148">
    <property type="component" value="Unassembled WGS sequence"/>
</dbReference>
<accession>A0AAV0VW22</accession>